<dbReference type="InterPro" id="IPR030678">
    <property type="entry name" value="Peptide/Ni-bd"/>
</dbReference>
<dbReference type="Gene3D" id="3.40.190.10">
    <property type="entry name" value="Periplasmic binding protein-like II"/>
    <property type="match status" value="1"/>
</dbReference>
<dbReference type="GO" id="GO:0042597">
    <property type="term" value="C:periplasmic space"/>
    <property type="evidence" value="ECO:0007669"/>
    <property type="project" value="UniProtKB-ARBA"/>
</dbReference>
<sequence>MRIGKARYLAPVAAMVLLASACATGDDSNQDDAREEQASLPGEDLNPADRDDLQDGGDFVWALSEYEQQHNMHHVNGNKGDVRRVIAAVMPSASRYDAEGGFAPNENYVLEYGVSEDGLEVDYTLNPDAVWSDGNPITWEDYEATVITRKGERDGDFEILSTVGYEWIDEVVQGDDEYSFTLKMNEPFGEWPTLFSPVYPKEYMEDEELFAEGYDKDIPVTAGPFGDVEFDDVASRITVHKNEDWWGEEAKLDRIIFSALDTSAQAGAFANGEVDGFYLGYDAAGYERVKDMDDTYFTRAVNHGHRFTALNGSSPRLEDKRVRQAIALSMDRDTLANVALGAVDWPITGEVNRLLRSSQHGYQDNSGDLGDRDLERAAELLDEAGWTLEDGDEFRTNEDGETLTLAYVASEGMDLAVDEAEMAQQMLAEVNIEVDVQQVPANALFSEYVTPGNYEMVTYVLVGTSPYSSSTKGNYGMPLDEDGEDWGANNSKHSTQEISDLFDDLAVETDPDRYAEIANEIDALLWEEVVTIPLFERPGFYVLKDNLHNWGEYGLAADYVYEDIGWAKED</sequence>
<gene>
    <name evidence="4" type="ORF">HNR07_006846</name>
</gene>
<proteinExistence type="predicted"/>
<dbReference type="PANTHER" id="PTHR30290">
    <property type="entry name" value="PERIPLASMIC BINDING COMPONENT OF ABC TRANSPORTER"/>
    <property type="match status" value="1"/>
</dbReference>
<dbReference type="Proteomes" id="UP000579647">
    <property type="component" value="Unassembled WGS sequence"/>
</dbReference>
<accession>A0A840WFG5</accession>
<dbReference type="InterPro" id="IPR039424">
    <property type="entry name" value="SBP_5"/>
</dbReference>
<name>A0A840WFG5_9ACTN</name>
<dbReference type="GO" id="GO:0015833">
    <property type="term" value="P:peptide transport"/>
    <property type="evidence" value="ECO:0007669"/>
    <property type="project" value="TreeGrafter"/>
</dbReference>
<evidence type="ECO:0000256" key="1">
    <source>
        <dbReference type="SAM" id="MobiDB-lite"/>
    </source>
</evidence>
<evidence type="ECO:0000259" key="3">
    <source>
        <dbReference type="Pfam" id="PF00496"/>
    </source>
</evidence>
<reference evidence="4 5" key="1">
    <citation type="submission" date="2020-08" db="EMBL/GenBank/DDBJ databases">
        <title>Sequencing the genomes of 1000 actinobacteria strains.</title>
        <authorList>
            <person name="Klenk H.-P."/>
        </authorList>
    </citation>
    <scope>NUCLEOTIDE SEQUENCE [LARGE SCALE GENOMIC DNA]</scope>
    <source>
        <strain evidence="4 5">DSM 44598</strain>
    </source>
</reference>
<organism evidence="4 5">
    <name type="scientific">Nocardiopsis metallicus</name>
    <dbReference type="NCBI Taxonomy" id="179819"/>
    <lineage>
        <taxon>Bacteria</taxon>
        <taxon>Bacillati</taxon>
        <taxon>Actinomycetota</taxon>
        <taxon>Actinomycetes</taxon>
        <taxon>Streptosporangiales</taxon>
        <taxon>Nocardiopsidaceae</taxon>
        <taxon>Nocardiopsis</taxon>
    </lineage>
</organism>
<dbReference type="EMBL" id="JACHDO010000001">
    <property type="protein sequence ID" value="MBB5495709.1"/>
    <property type="molecule type" value="Genomic_DNA"/>
</dbReference>
<dbReference type="InterPro" id="IPR000914">
    <property type="entry name" value="SBP_5_dom"/>
</dbReference>
<feature type="region of interest" description="Disordered" evidence="1">
    <location>
        <begin position="24"/>
        <end position="51"/>
    </location>
</feature>
<dbReference type="CDD" id="cd08501">
    <property type="entry name" value="PBP2_Lpqw"/>
    <property type="match status" value="1"/>
</dbReference>
<evidence type="ECO:0000256" key="2">
    <source>
        <dbReference type="SAM" id="SignalP"/>
    </source>
</evidence>
<keyword evidence="2" id="KW-0732">Signal</keyword>
<dbReference type="GO" id="GO:1904680">
    <property type="term" value="F:peptide transmembrane transporter activity"/>
    <property type="evidence" value="ECO:0007669"/>
    <property type="project" value="TreeGrafter"/>
</dbReference>
<keyword evidence="5" id="KW-1185">Reference proteome</keyword>
<dbReference type="Gene3D" id="3.90.76.10">
    <property type="entry name" value="Dipeptide-binding Protein, Domain 1"/>
    <property type="match status" value="1"/>
</dbReference>
<comment type="caution">
    <text evidence="4">The sequence shown here is derived from an EMBL/GenBank/DDBJ whole genome shotgun (WGS) entry which is preliminary data.</text>
</comment>
<dbReference type="GO" id="GO:0043190">
    <property type="term" value="C:ATP-binding cassette (ABC) transporter complex"/>
    <property type="evidence" value="ECO:0007669"/>
    <property type="project" value="InterPro"/>
</dbReference>
<dbReference type="RefSeq" id="WP_184370985.1">
    <property type="nucleotide sequence ID" value="NZ_BAAAKM010000028.1"/>
</dbReference>
<dbReference type="PANTHER" id="PTHR30290:SF65">
    <property type="entry name" value="MONOACYL PHOSPHATIDYLINOSITOL TETRAMANNOSIDE-BINDING PROTEIN LPQW-RELATED"/>
    <property type="match status" value="1"/>
</dbReference>
<protein>
    <submittedName>
        <fullName evidence="4">Peptide/nickel transport system substrate-binding protein</fullName>
    </submittedName>
</protein>
<dbReference type="AlphaFoldDB" id="A0A840WFG5"/>
<feature type="domain" description="Solute-binding protein family 5" evidence="3">
    <location>
        <begin position="112"/>
        <end position="466"/>
    </location>
</feature>
<evidence type="ECO:0000313" key="5">
    <source>
        <dbReference type="Proteomes" id="UP000579647"/>
    </source>
</evidence>
<dbReference type="Gene3D" id="3.10.105.10">
    <property type="entry name" value="Dipeptide-binding Protein, Domain 3"/>
    <property type="match status" value="1"/>
</dbReference>
<feature type="chain" id="PRO_5033021272" evidence="2">
    <location>
        <begin position="26"/>
        <end position="570"/>
    </location>
</feature>
<dbReference type="SUPFAM" id="SSF53850">
    <property type="entry name" value="Periplasmic binding protein-like II"/>
    <property type="match status" value="1"/>
</dbReference>
<dbReference type="PROSITE" id="PS51257">
    <property type="entry name" value="PROKAR_LIPOPROTEIN"/>
    <property type="match status" value="1"/>
</dbReference>
<dbReference type="Pfam" id="PF00496">
    <property type="entry name" value="SBP_bac_5"/>
    <property type="match status" value="1"/>
</dbReference>
<feature type="signal peptide" evidence="2">
    <location>
        <begin position="1"/>
        <end position="25"/>
    </location>
</feature>
<evidence type="ECO:0000313" key="4">
    <source>
        <dbReference type="EMBL" id="MBB5495709.1"/>
    </source>
</evidence>
<dbReference type="PIRSF" id="PIRSF002741">
    <property type="entry name" value="MppA"/>
    <property type="match status" value="1"/>
</dbReference>